<feature type="transmembrane region" description="Helical" evidence="7">
    <location>
        <begin position="71"/>
        <end position="89"/>
    </location>
</feature>
<evidence type="ECO:0000256" key="7">
    <source>
        <dbReference type="SAM" id="Phobius"/>
    </source>
</evidence>
<dbReference type="GO" id="GO:0005886">
    <property type="term" value="C:plasma membrane"/>
    <property type="evidence" value="ECO:0007669"/>
    <property type="project" value="TreeGrafter"/>
</dbReference>
<dbReference type="SUPFAM" id="SSF103473">
    <property type="entry name" value="MFS general substrate transporter"/>
    <property type="match status" value="1"/>
</dbReference>
<dbReference type="Gene3D" id="1.20.1250.20">
    <property type="entry name" value="MFS general substrate transporter like domains"/>
    <property type="match status" value="1"/>
</dbReference>
<proteinExistence type="predicted"/>
<feature type="transmembrane region" description="Helical" evidence="7">
    <location>
        <begin position="505"/>
        <end position="523"/>
    </location>
</feature>
<evidence type="ECO:0000256" key="2">
    <source>
        <dbReference type="ARBA" id="ARBA00022448"/>
    </source>
</evidence>
<feature type="transmembrane region" description="Helical" evidence="7">
    <location>
        <begin position="335"/>
        <end position="358"/>
    </location>
</feature>
<dbReference type="PANTHER" id="PTHR23501">
    <property type="entry name" value="MAJOR FACILITATOR SUPERFAMILY"/>
    <property type="match status" value="1"/>
</dbReference>
<organism evidence="9 10">
    <name type="scientific">Paraphoma chrysanthemicola</name>
    <dbReference type="NCBI Taxonomy" id="798071"/>
    <lineage>
        <taxon>Eukaryota</taxon>
        <taxon>Fungi</taxon>
        <taxon>Dikarya</taxon>
        <taxon>Ascomycota</taxon>
        <taxon>Pezizomycotina</taxon>
        <taxon>Dothideomycetes</taxon>
        <taxon>Pleosporomycetidae</taxon>
        <taxon>Pleosporales</taxon>
        <taxon>Pleosporineae</taxon>
        <taxon>Phaeosphaeriaceae</taxon>
        <taxon>Paraphoma</taxon>
    </lineage>
</organism>
<accession>A0A8K0VZE2</accession>
<evidence type="ECO:0000256" key="4">
    <source>
        <dbReference type="ARBA" id="ARBA00022989"/>
    </source>
</evidence>
<comment type="subcellular location">
    <subcellularLocation>
        <location evidence="1">Membrane</location>
        <topology evidence="1">Multi-pass membrane protein</topology>
    </subcellularLocation>
</comment>
<feature type="domain" description="Major facilitator superfamily (MFS) profile" evidence="8">
    <location>
        <begin position="37"/>
        <end position="492"/>
    </location>
</feature>
<feature type="transmembrane region" description="Helical" evidence="7">
    <location>
        <begin position="299"/>
        <end position="323"/>
    </location>
</feature>
<feature type="transmembrane region" description="Helical" evidence="7">
    <location>
        <begin position="34"/>
        <end position="59"/>
    </location>
</feature>
<keyword evidence="5 7" id="KW-0472">Membrane</keyword>
<evidence type="ECO:0000259" key="8">
    <source>
        <dbReference type="PROSITE" id="PS50850"/>
    </source>
</evidence>
<feature type="transmembrane region" description="Helical" evidence="7">
    <location>
        <begin position="424"/>
        <end position="450"/>
    </location>
</feature>
<evidence type="ECO:0000256" key="3">
    <source>
        <dbReference type="ARBA" id="ARBA00022692"/>
    </source>
</evidence>
<dbReference type="Proteomes" id="UP000813461">
    <property type="component" value="Unassembled WGS sequence"/>
</dbReference>
<dbReference type="EMBL" id="JAGMVJ010000008">
    <property type="protein sequence ID" value="KAH7088270.1"/>
    <property type="molecule type" value="Genomic_DNA"/>
</dbReference>
<dbReference type="GO" id="GO:0022857">
    <property type="term" value="F:transmembrane transporter activity"/>
    <property type="evidence" value="ECO:0007669"/>
    <property type="project" value="InterPro"/>
</dbReference>
<evidence type="ECO:0000256" key="1">
    <source>
        <dbReference type="ARBA" id="ARBA00004141"/>
    </source>
</evidence>
<comment type="caution">
    <text evidence="9">The sequence shown here is derived from an EMBL/GenBank/DDBJ whole genome shotgun (WGS) entry which is preliminary data.</text>
</comment>
<evidence type="ECO:0000256" key="6">
    <source>
        <dbReference type="ARBA" id="ARBA00023180"/>
    </source>
</evidence>
<dbReference type="PROSITE" id="PS50850">
    <property type="entry name" value="MFS"/>
    <property type="match status" value="1"/>
</dbReference>
<feature type="transmembrane region" description="Helical" evidence="7">
    <location>
        <begin position="259"/>
        <end position="278"/>
    </location>
</feature>
<reference evidence="9" key="1">
    <citation type="journal article" date="2021" name="Nat. Commun.">
        <title>Genetic determinants of endophytism in the Arabidopsis root mycobiome.</title>
        <authorList>
            <person name="Mesny F."/>
            <person name="Miyauchi S."/>
            <person name="Thiergart T."/>
            <person name="Pickel B."/>
            <person name="Atanasova L."/>
            <person name="Karlsson M."/>
            <person name="Huettel B."/>
            <person name="Barry K.W."/>
            <person name="Haridas S."/>
            <person name="Chen C."/>
            <person name="Bauer D."/>
            <person name="Andreopoulos W."/>
            <person name="Pangilinan J."/>
            <person name="LaButti K."/>
            <person name="Riley R."/>
            <person name="Lipzen A."/>
            <person name="Clum A."/>
            <person name="Drula E."/>
            <person name="Henrissat B."/>
            <person name="Kohler A."/>
            <person name="Grigoriev I.V."/>
            <person name="Martin F.M."/>
            <person name="Hacquard S."/>
        </authorList>
    </citation>
    <scope>NUCLEOTIDE SEQUENCE</scope>
    <source>
        <strain evidence="9">MPI-SDFR-AT-0120</strain>
    </source>
</reference>
<gene>
    <name evidence="9" type="ORF">FB567DRAFT_334550</name>
</gene>
<sequence>MDEFRARRSLPEVAASPTEPLAVPHSTKKKSWRFYLILVSLSLIAFTSSLEGSIIAIALPEITAELSAASNYVWIANSYLVAQTVVQPLCAQLSNIFGRRYLMIMSIAVFALGSGVAGGAADAQGLIAGRTVQGLGSGGILMLVELIVCDIVPLRERGKYLGYVQSATAIGAIVGPVVGGALATKDWRWIFYLNIPLAGVTMIVMALFLRLHHDKPRTWRHAVLRVDWIGNAIFVASLCSLLLGLIYGGNVYSWSSWKVILPIVLGVLGWISFHVYEWRPPAFCEDVSVPPRIFTNRTSIAGFYIDFLSSMLLQWVAFFWPVYFQGAKGTSPLKAGIFFIPFEAFLIVTAAVGGGLLTRFGYYRPLHLAGFVLSTLGPGLNILLSEKTPTVVWAWFQIVDAIGRGLLLPTVLPAIMASLPDSDAAAVTGMFSFLRSFGFVWGITVPGIIFNAQFDRSSHRISDEAVRRGMTNGRAYQFVSGEYIQQLPTEIKGEVIEVYLQALRAVWIGAAAFGATGFAAVLVEKHVPLRTELVTKFGLKDVNEISLEEQLHNVEVETSEVKSQK</sequence>
<keyword evidence="6" id="KW-0325">Glycoprotein</keyword>
<dbReference type="PRINTS" id="PR01036">
    <property type="entry name" value="TCRTETB"/>
</dbReference>
<keyword evidence="4 7" id="KW-1133">Transmembrane helix</keyword>
<feature type="transmembrane region" description="Helical" evidence="7">
    <location>
        <begin position="101"/>
        <end position="121"/>
    </location>
</feature>
<keyword evidence="10" id="KW-1185">Reference proteome</keyword>
<evidence type="ECO:0000256" key="5">
    <source>
        <dbReference type="ARBA" id="ARBA00023136"/>
    </source>
</evidence>
<dbReference type="InterPro" id="IPR020846">
    <property type="entry name" value="MFS_dom"/>
</dbReference>
<dbReference type="InterPro" id="IPR036259">
    <property type="entry name" value="MFS_trans_sf"/>
</dbReference>
<feature type="transmembrane region" description="Helical" evidence="7">
    <location>
        <begin position="127"/>
        <end position="148"/>
    </location>
</feature>
<feature type="transmembrane region" description="Helical" evidence="7">
    <location>
        <begin position="228"/>
        <end position="247"/>
    </location>
</feature>
<protein>
    <submittedName>
        <fullName evidence="9">Major facilitator superfamily domain-containing protein</fullName>
    </submittedName>
</protein>
<dbReference type="Gene3D" id="1.20.1720.10">
    <property type="entry name" value="Multidrug resistance protein D"/>
    <property type="match status" value="1"/>
</dbReference>
<dbReference type="OrthoDB" id="10021397at2759"/>
<keyword evidence="3 7" id="KW-0812">Transmembrane</keyword>
<dbReference type="PANTHER" id="PTHR23501:SF187">
    <property type="entry name" value="MAJOR FACILITATOR SUPERFAMILY (MFS) PROFILE DOMAIN-CONTAINING PROTEIN"/>
    <property type="match status" value="1"/>
</dbReference>
<evidence type="ECO:0000313" key="9">
    <source>
        <dbReference type="EMBL" id="KAH7088270.1"/>
    </source>
</evidence>
<name>A0A8K0VZE2_9PLEO</name>
<dbReference type="Pfam" id="PF07690">
    <property type="entry name" value="MFS_1"/>
    <property type="match status" value="1"/>
</dbReference>
<feature type="transmembrane region" description="Helical" evidence="7">
    <location>
        <begin position="189"/>
        <end position="208"/>
    </location>
</feature>
<dbReference type="AlphaFoldDB" id="A0A8K0VZE2"/>
<feature type="transmembrane region" description="Helical" evidence="7">
    <location>
        <begin position="160"/>
        <end position="183"/>
    </location>
</feature>
<evidence type="ECO:0000313" key="10">
    <source>
        <dbReference type="Proteomes" id="UP000813461"/>
    </source>
</evidence>
<keyword evidence="2" id="KW-0813">Transport</keyword>
<dbReference type="InterPro" id="IPR011701">
    <property type="entry name" value="MFS"/>
</dbReference>